<reference evidence="2 3" key="1">
    <citation type="submission" date="2019-07" db="EMBL/GenBank/DDBJ databases">
        <title>Whole genome shotgun sequence of Methylobacterium haplocladii NBRC 107714.</title>
        <authorList>
            <person name="Hosoyama A."/>
            <person name="Uohara A."/>
            <person name="Ohji S."/>
            <person name="Ichikawa N."/>
        </authorList>
    </citation>
    <scope>NUCLEOTIDE SEQUENCE [LARGE SCALE GENOMIC DNA]</scope>
    <source>
        <strain evidence="2 3">NBRC 107714</strain>
    </source>
</reference>
<sequence length="256" mass="28300">MRVSESSSWNFSLTREEILRRRVERDEIAAEIGRLQSKLEQEDRWFEAISLILPAQFKATLFSIMPASDGGEATRSVWRRAIEPVISAATRGLLPKEIAQGIRDGDNEEVKERLARNPNGLYAALERMEDDGQVVRHADKVYSAALYDALSQSGDLDDDADESGLTGVGLFIAKFILENGPIRPKTLMEALRNNDEFVERVTKNPQYGYSALSRLVRQGRLVKDGALYAVPSQKNGPSGVSPPNGPDAGSSKGFFE</sequence>
<proteinExistence type="predicted"/>
<keyword evidence="3" id="KW-1185">Reference proteome</keyword>
<dbReference type="Proteomes" id="UP000321258">
    <property type="component" value="Unassembled WGS sequence"/>
</dbReference>
<evidence type="ECO:0000313" key="2">
    <source>
        <dbReference type="EMBL" id="GEO98271.1"/>
    </source>
</evidence>
<comment type="caution">
    <text evidence="2">The sequence shown here is derived from an EMBL/GenBank/DDBJ whole genome shotgun (WGS) entry which is preliminary data.</text>
</comment>
<organism evidence="2 3">
    <name type="scientific">Methylobacterium haplocladii</name>
    <dbReference type="NCBI Taxonomy" id="1176176"/>
    <lineage>
        <taxon>Bacteria</taxon>
        <taxon>Pseudomonadati</taxon>
        <taxon>Pseudomonadota</taxon>
        <taxon>Alphaproteobacteria</taxon>
        <taxon>Hyphomicrobiales</taxon>
        <taxon>Methylobacteriaceae</taxon>
        <taxon>Methylobacterium</taxon>
    </lineage>
</organism>
<accession>A0A512IKQ1</accession>
<name>A0A512IKQ1_9HYPH</name>
<dbReference type="AlphaFoldDB" id="A0A512IKQ1"/>
<evidence type="ECO:0000313" key="3">
    <source>
        <dbReference type="Proteomes" id="UP000321258"/>
    </source>
</evidence>
<gene>
    <name evidence="2" type="ORF">MHA02_06590</name>
</gene>
<dbReference type="EMBL" id="BJZT01000005">
    <property type="protein sequence ID" value="GEO98271.1"/>
    <property type="molecule type" value="Genomic_DNA"/>
</dbReference>
<protein>
    <submittedName>
        <fullName evidence="2">Uncharacterized protein</fullName>
    </submittedName>
</protein>
<evidence type="ECO:0000256" key="1">
    <source>
        <dbReference type="SAM" id="MobiDB-lite"/>
    </source>
</evidence>
<feature type="region of interest" description="Disordered" evidence="1">
    <location>
        <begin position="230"/>
        <end position="256"/>
    </location>
</feature>